<dbReference type="Proteomes" id="UP000887564">
    <property type="component" value="Unplaced"/>
</dbReference>
<accession>A0A914SH54</accession>
<reference evidence="3" key="1">
    <citation type="submission" date="2022-11" db="UniProtKB">
        <authorList>
            <consortium name="WormBaseParasite"/>
        </authorList>
    </citation>
    <scope>IDENTIFICATION</scope>
</reference>
<dbReference type="InterPro" id="IPR038330">
    <property type="entry name" value="TspO/MBR-related_sf"/>
</dbReference>
<dbReference type="AlphaFoldDB" id="A0A914SH54"/>
<sequence length="90" mass="9876">MVWTSEDTKKAILATVVPGGAALVAFGAFVNDRDMKKSKPSWVPKDVRLYSAIDLLTMSPLGYASYLVYKTGGGMEHIFISIFVYIPLLC</sequence>
<proteinExistence type="predicted"/>
<dbReference type="Gene3D" id="1.20.1260.100">
    <property type="entry name" value="TspO/MBR protein"/>
    <property type="match status" value="1"/>
</dbReference>
<dbReference type="WBParaSite" id="PEQ_0001331601-mRNA-1">
    <property type="protein sequence ID" value="PEQ_0001331601-mRNA-1"/>
    <property type="gene ID" value="PEQ_0001331601"/>
</dbReference>
<organism evidence="2 3">
    <name type="scientific">Parascaris equorum</name>
    <name type="common">Equine roundworm</name>
    <dbReference type="NCBI Taxonomy" id="6256"/>
    <lineage>
        <taxon>Eukaryota</taxon>
        <taxon>Metazoa</taxon>
        <taxon>Ecdysozoa</taxon>
        <taxon>Nematoda</taxon>
        <taxon>Chromadorea</taxon>
        <taxon>Rhabditida</taxon>
        <taxon>Spirurina</taxon>
        <taxon>Ascaridomorpha</taxon>
        <taxon>Ascaridoidea</taxon>
        <taxon>Ascarididae</taxon>
        <taxon>Parascaris</taxon>
    </lineage>
</organism>
<name>A0A914SH54_PAREQ</name>
<keyword evidence="1" id="KW-0812">Transmembrane</keyword>
<evidence type="ECO:0000313" key="3">
    <source>
        <dbReference type="WBParaSite" id="PEQ_0001331601-mRNA-1"/>
    </source>
</evidence>
<keyword evidence="2" id="KW-1185">Reference proteome</keyword>
<feature type="transmembrane region" description="Helical" evidence="1">
    <location>
        <begin position="12"/>
        <end position="29"/>
    </location>
</feature>
<protein>
    <submittedName>
        <fullName evidence="3">Uncharacterized protein</fullName>
    </submittedName>
</protein>
<keyword evidence="1" id="KW-0472">Membrane</keyword>
<keyword evidence="1" id="KW-1133">Transmembrane helix</keyword>
<evidence type="ECO:0000313" key="2">
    <source>
        <dbReference type="Proteomes" id="UP000887564"/>
    </source>
</evidence>
<evidence type="ECO:0000256" key="1">
    <source>
        <dbReference type="SAM" id="Phobius"/>
    </source>
</evidence>